<dbReference type="InterPro" id="IPR012951">
    <property type="entry name" value="BBE"/>
</dbReference>
<gene>
    <name evidence="7" type="ORF">ETD85_06500</name>
</gene>
<keyword evidence="8" id="KW-1185">Reference proteome</keyword>
<dbReference type="Proteomes" id="UP000306628">
    <property type="component" value="Unassembled WGS sequence"/>
</dbReference>
<dbReference type="PANTHER" id="PTHR42973:SF39">
    <property type="entry name" value="FAD-BINDING PCMH-TYPE DOMAIN-CONTAINING PROTEIN"/>
    <property type="match status" value="1"/>
</dbReference>
<dbReference type="PROSITE" id="PS00862">
    <property type="entry name" value="OX2_COVAL_FAD"/>
    <property type="match status" value="1"/>
</dbReference>
<dbReference type="InterPro" id="IPR016167">
    <property type="entry name" value="FAD-bd_PCMH_sub1"/>
</dbReference>
<dbReference type="OrthoDB" id="5169292at2"/>
<evidence type="ECO:0000256" key="5">
    <source>
        <dbReference type="ARBA" id="ARBA00023002"/>
    </source>
</evidence>
<dbReference type="Pfam" id="PF01565">
    <property type="entry name" value="FAD_binding_4"/>
    <property type="match status" value="1"/>
</dbReference>
<evidence type="ECO:0000313" key="7">
    <source>
        <dbReference type="EMBL" id="TMR37916.1"/>
    </source>
</evidence>
<evidence type="ECO:0000256" key="1">
    <source>
        <dbReference type="ARBA" id="ARBA00001974"/>
    </source>
</evidence>
<comment type="similarity">
    <text evidence="2">Belongs to the oxygen-dependent FAD-linked oxidoreductase family.</text>
</comment>
<dbReference type="EMBL" id="VCKX01000013">
    <property type="protein sequence ID" value="TMR37916.1"/>
    <property type="molecule type" value="Genomic_DNA"/>
</dbReference>
<comment type="caution">
    <text evidence="7">The sequence shown here is derived from an EMBL/GenBank/DDBJ whole genome shotgun (WGS) entry which is preliminary data.</text>
</comment>
<dbReference type="PROSITE" id="PS51387">
    <property type="entry name" value="FAD_PCMH"/>
    <property type="match status" value="1"/>
</dbReference>
<evidence type="ECO:0000313" key="8">
    <source>
        <dbReference type="Proteomes" id="UP000306628"/>
    </source>
</evidence>
<dbReference type="GO" id="GO:0071949">
    <property type="term" value="F:FAD binding"/>
    <property type="evidence" value="ECO:0007669"/>
    <property type="project" value="InterPro"/>
</dbReference>
<evidence type="ECO:0000256" key="2">
    <source>
        <dbReference type="ARBA" id="ARBA00005466"/>
    </source>
</evidence>
<reference evidence="7 8" key="1">
    <citation type="submission" date="2019-05" db="EMBL/GenBank/DDBJ databases">
        <title>Draft genome sequence of Nonomuraea zeae DSM 100528.</title>
        <authorList>
            <person name="Saricaoglu S."/>
            <person name="Isik K."/>
        </authorList>
    </citation>
    <scope>NUCLEOTIDE SEQUENCE [LARGE SCALE GENOMIC DNA]</scope>
    <source>
        <strain evidence="7 8">DSM 100528</strain>
    </source>
</reference>
<dbReference type="InterPro" id="IPR006094">
    <property type="entry name" value="Oxid_FAD_bind_N"/>
</dbReference>
<comment type="cofactor">
    <cofactor evidence="1">
        <name>FAD</name>
        <dbReference type="ChEBI" id="CHEBI:57692"/>
    </cofactor>
</comment>
<keyword evidence="4" id="KW-0274">FAD</keyword>
<dbReference type="Gene3D" id="3.30.43.10">
    <property type="entry name" value="Uridine Diphospho-n-acetylenolpyruvylglucosamine Reductase, domain 2"/>
    <property type="match status" value="1"/>
</dbReference>
<accession>A0A5S4GYD2</accession>
<evidence type="ECO:0000259" key="6">
    <source>
        <dbReference type="PROSITE" id="PS51387"/>
    </source>
</evidence>
<proteinExistence type="inferred from homology"/>
<protein>
    <submittedName>
        <fullName evidence="7">FAD-binding oxidoreductase</fullName>
    </submittedName>
</protein>
<dbReference type="Gene3D" id="3.30.465.10">
    <property type="match status" value="1"/>
</dbReference>
<evidence type="ECO:0000256" key="3">
    <source>
        <dbReference type="ARBA" id="ARBA00022630"/>
    </source>
</evidence>
<dbReference type="InterPro" id="IPR006093">
    <property type="entry name" value="Oxy_OxRdtase_FAD_BS"/>
</dbReference>
<dbReference type="SUPFAM" id="SSF56176">
    <property type="entry name" value="FAD-binding/transporter-associated domain-like"/>
    <property type="match status" value="1"/>
</dbReference>
<dbReference type="InterPro" id="IPR050416">
    <property type="entry name" value="FAD-linked_Oxidoreductase"/>
</dbReference>
<keyword evidence="5" id="KW-0560">Oxidoreductase</keyword>
<dbReference type="GO" id="GO:0016491">
    <property type="term" value="F:oxidoreductase activity"/>
    <property type="evidence" value="ECO:0007669"/>
    <property type="project" value="UniProtKB-KW"/>
</dbReference>
<keyword evidence="3" id="KW-0285">Flavoprotein</keyword>
<sequence length="456" mass="48234">MVKGPVLESGQSGYQAECAAYQRIVRHRPALVVGATGGADVAAAVSFAARHDLGIGVQATGHGAAVPADGGLLVSTRRMAGLHVDPGARTVRLEAGVRWEQVIHAAAAHGLAPLSGSSPDVGAVGYTLGGGLGLLGRKHGYAADHVRWIDVVTLDGRLRRTSPAEHPELFWALRGGKGNFGVVVAMEADLIPVPSLYGGVLIFPGRDAGDVLREYLRWSAEAPEEMSSSIALIRHASPDEVPGLRDGLAVHVRVAYLGSGRRGAELISPLRGLRPVLDTVADMPYTRVGSIHNDPREPGVYHERMMMLGRLDDQAAGVLMELAGPGARCPVRLVELRQLGGALGRAPAVPNSVGNRNAAFALFSASPAARQEEADEVAAAQARLLARMQPWGTGGKYVNFLAGRADPAEVLACYSAADHRRLATIKAAYDPRNLFRFTHNIPPAATAEDLRFDYSE</sequence>
<dbReference type="Gene3D" id="3.40.462.20">
    <property type="match status" value="1"/>
</dbReference>
<evidence type="ECO:0000256" key="4">
    <source>
        <dbReference type="ARBA" id="ARBA00022827"/>
    </source>
</evidence>
<organism evidence="7 8">
    <name type="scientific">Nonomuraea zeae</name>
    <dbReference type="NCBI Taxonomy" id="1642303"/>
    <lineage>
        <taxon>Bacteria</taxon>
        <taxon>Bacillati</taxon>
        <taxon>Actinomycetota</taxon>
        <taxon>Actinomycetes</taxon>
        <taxon>Streptosporangiales</taxon>
        <taxon>Streptosporangiaceae</taxon>
        <taxon>Nonomuraea</taxon>
    </lineage>
</organism>
<dbReference type="PANTHER" id="PTHR42973">
    <property type="entry name" value="BINDING OXIDOREDUCTASE, PUTATIVE (AFU_ORTHOLOGUE AFUA_1G17690)-RELATED"/>
    <property type="match status" value="1"/>
</dbReference>
<name>A0A5S4GYD2_9ACTN</name>
<feature type="domain" description="FAD-binding PCMH-type" evidence="6">
    <location>
        <begin position="25"/>
        <end position="193"/>
    </location>
</feature>
<dbReference type="InterPro" id="IPR016169">
    <property type="entry name" value="FAD-bd_PCMH_sub2"/>
</dbReference>
<dbReference type="AlphaFoldDB" id="A0A5S4GYD2"/>
<dbReference type="InterPro" id="IPR016166">
    <property type="entry name" value="FAD-bd_PCMH"/>
</dbReference>
<dbReference type="Pfam" id="PF08031">
    <property type="entry name" value="BBE"/>
    <property type="match status" value="1"/>
</dbReference>
<dbReference type="InterPro" id="IPR036318">
    <property type="entry name" value="FAD-bd_PCMH-like_sf"/>
</dbReference>